<dbReference type="STRING" id="1225564.AA309_19895"/>
<dbReference type="Proteomes" id="UP000035489">
    <property type="component" value="Unassembled WGS sequence"/>
</dbReference>
<feature type="domain" description="L,D-TPase catalytic" evidence="9">
    <location>
        <begin position="22"/>
        <end position="138"/>
    </location>
</feature>
<comment type="similarity">
    <text evidence="2">Belongs to the YkuD family.</text>
</comment>
<evidence type="ECO:0000313" key="10">
    <source>
        <dbReference type="EMBL" id="KLK91525.1"/>
    </source>
</evidence>
<dbReference type="PATRIC" id="fig|1225564.3.peg.5284"/>
<proteinExistence type="inferred from homology"/>
<name>A0A0H1R8H0_9HYPH</name>
<evidence type="ECO:0000256" key="5">
    <source>
        <dbReference type="ARBA" id="ARBA00022984"/>
    </source>
</evidence>
<dbReference type="PANTHER" id="PTHR30582">
    <property type="entry name" value="L,D-TRANSPEPTIDASE"/>
    <property type="match status" value="1"/>
</dbReference>
<keyword evidence="4 7" id="KW-0133">Cell shape</keyword>
<keyword evidence="3" id="KW-0808">Transferase</keyword>
<dbReference type="EMBL" id="LCYG01000054">
    <property type="protein sequence ID" value="KLK91525.1"/>
    <property type="molecule type" value="Genomic_DNA"/>
</dbReference>
<evidence type="ECO:0000259" key="9">
    <source>
        <dbReference type="PROSITE" id="PS52029"/>
    </source>
</evidence>
<evidence type="ECO:0000256" key="6">
    <source>
        <dbReference type="ARBA" id="ARBA00023316"/>
    </source>
</evidence>
<keyword evidence="5 7" id="KW-0573">Peptidoglycan synthesis</keyword>
<dbReference type="GO" id="GO:0071555">
    <property type="term" value="P:cell wall organization"/>
    <property type="evidence" value="ECO:0007669"/>
    <property type="project" value="UniProtKB-UniRule"/>
</dbReference>
<dbReference type="GO" id="GO:0016740">
    <property type="term" value="F:transferase activity"/>
    <property type="evidence" value="ECO:0007669"/>
    <property type="project" value="UniProtKB-KW"/>
</dbReference>
<dbReference type="UniPathway" id="UPA00219"/>
<feature type="chain" id="PRO_5002593543" description="L,D-TPase catalytic domain-containing protein" evidence="8">
    <location>
        <begin position="20"/>
        <end position="178"/>
    </location>
</feature>
<dbReference type="PROSITE" id="PS52029">
    <property type="entry name" value="LD_TPASE"/>
    <property type="match status" value="1"/>
</dbReference>
<dbReference type="AlphaFoldDB" id="A0A0H1R8H0"/>
<keyword evidence="8" id="KW-0732">Signal</keyword>
<evidence type="ECO:0000256" key="3">
    <source>
        <dbReference type="ARBA" id="ARBA00022679"/>
    </source>
</evidence>
<protein>
    <recommendedName>
        <fullName evidence="9">L,D-TPase catalytic domain-containing protein</fullName>
    </recommendedName>
</protein>
<dbReference type="PANTHER" id="PTHR30582:SF2">
    <property type="entry name" value="L,D-TRANSPEPTIDASE YCIB-RELATED"/>
    <property type="match status" value="1"/>
</dbReference>
<dbReference type="InterPro" id="IPR050979">
    <property type="entry name" value="LD-transpeptidase"/>
</dbReference>
<keyword evidence="11" id="KW-1185">Reference proteome</keyword>
<evidence type="ECO:0000256" key="2">
    <source>
        <dbReference type="ARBA" id="ARBA00005992"/>
    </source>
</evidence>
<dbReference type="InterPro" id="IPR038063">
    <property type="entry name" value="Transpep_catalytic_dom"/>
</dbReference>
<dbReference type="GO" id="GO:0071972">
    <property type="term" value="F:peptidoglycan L,D-transpeptidase activity"/>
    <property type="evidence" value="ECO:0007669"/>
    <property type="project" value="TreeGrafter"/>
</dbReference>
<dbReference type="GO" id="GO:0005576">
    <property type="term" value="C:extracellular region"/>
    <property type="evidence" value="ECO:0007669"/>
    <property type="project" value="TreeGrafter"/>
</dbReference>
<dbReference type="InterPro" id="IPR005490">
    <property type="entry name" value="LD_TPept_cat_dom"/>
</dbReference>
<feature type="signal peptide" evidence="8">
    <location>
        <begin position="1"/>
        <end position="19"/>
    </location>
</feature>
<comment type="caution">
    <text evidence="10">The sequence shown here is derived from an EMBL/GenBank/DDBJ whole genome shotgun (WGS) entry which is preliminary data.</text>
</comment>
<dbReference type="CDD" id="cd16913">
    <property type="entry name" value="YkuD_like"/>
    <property type="match status" value="1"/>
</dbReference>
<evidence type="ECO:0000256" key="1">
    <source>
        <dbReference type="ARBA" id="ARBA00004752"/>
    </source>
</evidence>
<dbReference type="Pfam" id="PF03734">
    <property type="entry name" value="YkuD"/>
    <property type="match status" value="1"/>
</dbReference>
<dbReference type="Gene3D" id="2.40.440.10">
    <property type="entry name" value="L,D-transpeptidase catalytic domain-like"/>
    <property type="match status" value="1"/>
</dbReference>
<feature type="active site" description="Nucleophile" evidence="7">
    <location>
        <position position="110"/>
    </location>
</feature>
<organism evidence="10 11">
    <name type="scientific">Microvirga vignae</name>
    <dbReference type="NCBI Taxonomy" id="1225564"/>
    <lineage>
        <taxon>Bacteria</taxon>
        <taxon>Pseudomonadati</taxon>
        <taxon>Pseudomonadota</taxon>
        <taxon>Alphaproteobacteria</taxon>
        <taxon>Hyphomicrobiales</taxon>
        <taxon>Methylobacteriaceae</taxon>
        <taxon>Microvirga</taxon>
    </lineage>
</organism>
<comment type="pathway">
    <text evidence="1 7">Cell wall biogenesis; peptidoglycan biosynthesis.</text>
</comment>
<evidence type="ECO:0000256" key="8">
    <source>
        <dbReference type="SAM" id="SignalP"/>
    </source>
</evidence>
<gene>
    <name evidence="10" type="ORF">AA309_19895</name>
</gene>
<accession>A0A0H1R8H0</accession>
<keyword evidence="6 7" id="KW-0961">Cell wall biogenesis/degradation</keyword>
<evidence type="ECO:0000256" key="7">
    <source>
        <dbReference type="PROSITE-ProRule" id="PRU01373"/>
    </source>
</evidence>
<dbReference type="SUPFAM" id="SSF141523">
    <property type="entry name" value="L,D-transpeptidase catalytic domain-like"/>
    <property type="match status" value="1"/>
</dbReference>
<sequence>MPSTWLLLGAIALPAPALSAEISISVNKTTQRMTVLVDGVERYSWPVSTGTTDYSTPTGAFTPSRLSREHFSREWDNAPMPHSIFFTDAGHAIHGSRVTGRLGSPASHGCIRLSPTNARILFNLVQAESLGNTRIEVTGFDPIGTAFGSAHGGGLNYSRLISFDPLKDGIMAGSSPTQ</sequence>
<dbReference type="GO" id="GO:0008360">
    <property type="term" value="P:regulation of cell shape"/>
    <property type="evidence" value="ECO:0007669"/>
    <property type="project" value="UniProtKB-UniRule"/>
</dbReference>
<reference evidence="10 11" key="1">
    <citation type="submission" date="2015-05" db="EMBL/GenBank/DDBJ databases">
        <title>Draft genome sequence of Microvirga vignae strain BR3299, a novel nitrogen fixing bacteria isolated from Brazil semi-aired region.</title>
        <authorList>
            <person name="Zilli J.E."/>
            <person name="Passos S.R."/>
            <person name="Leite J."/>
            <person name="Baldani J.I."/>
            <person name="Xavier G.R."/>
            <person name="Rumjaneck N.G."/>
            <person name="Simoes-Araujo J.L."/>
        </authorList>
    </citation>
    <scope>NUCLEOTIDE SEQUENCE [LARGE SCALE GENOMIC DNA]</scope>
    <source>
        <strain evidence="10 11">BR3299</strain>
    </source>
</reference>
<evidence type="ECO:0000256" key="4">
    <source>
        <dbReference type="ARBA" id="ARBA00022960"/>
    </source>
</evidence>
<evidence type="ECO:0000313" key="11">
    <source>
        <dbReference type="Proteomes" id="UP000035489"/>
    </source>
</evidence>
<dbReference type="GO" id="GO:0018104">
    <property type="term" value="P:peptidoglycan-protein cross-linking"/>
    <property type="evidence" value="ECO:0007669"/>
    <property type="project" value="TreeGrafter"/>
</dbReference>
<feature type="active site" description="Proton donor/acceptor" evidence="7">
    <location>
        <position position="94"/>
    </location>
</feature>